<protein>
    <submittedName>
        <fullName evidence="2">Peptidase family S41</fullName>
    </submittedName>
</protein>
<dbReference type="Gene3D" id="3.30.750.44">
    <property type="match status" value="1"/>
</dbReference>
<dbReference type="InterPro" id="IPR005151">
    <property type="entry name" value="Tail-specific_protease"/>
</dbReference>
<proteinExistence type="predicted"/>
<dbReference type="PROSITE" id="PS51257">
    <property type="entry name" value="PROKAR_LIPOPROTEIN"/>
    <property type="match status" value="1"/>
</dbReference>
<dbReference type="GO" id="GO:0008236">
    <property type="term" value="F:serine-type peptidase activity"/>
    <property type="evidence" value="ECO:0007669"/>
    <property type="project" value="InterPro"/>
</dbReference>
<organism evidence="2 3">
    <name type="scientific">Flavobacterium cucumis</name>
    <dbReference type="NCBI Taxonomy" id="416016"/>
    <lineage>
        <taxon>Bacteria</taxon>
        <taxon>Pseudomonadati</taxon>
        <taxon>Bacteroidota</taxon>
        <taxon>Flavobacteriia</taxon>
        <taxon>Flavobacteriales</taxon>
        <taxon>Flavobacteriaceae</taxon>
        <taxon>Flavobacterium</taxon>
    </lineage>
</organism>
<dbReference type="Gene3D" id="3.90.226.10">
    <property type="entry name" value="2-enoyl-CoA Hydratase, Chain A, domain 1"/>
    <property type="match status" value="1"/>
</dbReference>
<dbReference type="Proteomes" id="UP000184611">
    <property type="component" value="Unassembled WGS sequence"/>
</dbReference>
<evidence type="ECO:0000313" key="3">
    <source>
        <dbReference type="Proteomes" id="UP000184611"/>
    </source>
</evidence>
<reference evidence="3" key="1">
    <citation type="submission" date="2016-12" db="EMBL/GenBank/DDBJ databases">
        <authorList>
            <person name="Varghese N."/>
            <person name="Submissions S."/>
        </authorList>
    </citation>
    <scope>NUCLEOTIDE SEQUENCE [LARGE SCALE GENOMIC DNA]</scope>
    <source>
        <strain evidence="3">DSM 18830</strain>
    </source>
</reference>
<gene>
    <name evidence="2" type="ORF">SAMN05443547_2163</name>
</gene>
<evidence type="ECO:0000313" key="2">
    <source>
        <dbReference type="EMBL" id="SHO73790.1"/>
    </source>
</evidence>
<sequence>MKQFFSISIICLLVACSSSKQSTSNSDRLPELSYSQMIEDHDTLVSLIKQTSPIVYFNKEVRGIDFDKHAKSLRKQINKKTTTKEFLQIVDKTLNSAQDGHTNRLGPALLDNMKKYGIPLGLVKGIDSTDTENSYKYDRYFNKEVYTNLDLNLMYTSGEYYNLLPFSYQEKNYPTSMKLISCNGIAIHKFVNDLTELASPLRWDRTNKRTYKENFYRHSEVYKNGRLKLVFEDKASKIYELNIIKNDKVNFLEERNWKYGYNSSKDSLITHYFDKQGIFYAKLPRMEEHLGDSINRRLGNIIQKNKVNAVVIDIRGNGGGSDYTYSKVLNKIVKDTLRSNLILGINWSPFTRNYFEYNRDSIQKNSLFTFKVNVPTLKEPEMFYIKMRNNFVVPDSVKYPFTGKIYILQDRFIYSASSSLASLAKNSEQLINIGETPDLLGGLQRSPFVLMLPNSKVIFRVEPQIDFTDNKTAEDTFKNNVEYPVPYSIDELYLRTTTKENVFGKEFLYNHDAMFKKVLALENNQ</sequence>
<dbReference type="OrthoDB" id="2327485at2"/>
<keyword evidence="3" id="KW-1185">Reference proteome</keyword>
<dbReference type="Pfam" id="PF03572">
    <property type="entry name" value="Peptidase_S41"/>
    <property type="match status" value="1"/>
</dbReference>
<dbReference type="GO" id="GO:0006508">
    <property type="term" value="P:proteolysis"/>
    <property type="evidence" value="ECO:0007669"/>
    <property type="project" value="InterPro"/>
</dbReference>
<feature type="domain" description="Tail specific protease" evidence="1">
    <location>
        <begin position="280"/>
        <end position="446"/>
    </location>
</feature>
<dbReference type="AlphaFoldDB" id="A0A1M7ZYA1"/>
<name>A0A1M7ZYA1_9FLAO</name>
<dbReference type="RefSeq" id="WP_073584296.1">
    <property type="nucleotide sequence ID" value="NZ_CBCSEA010000007.1"/>
</dbReference>
<evidence type="ECO:0000259" key="1">
    <source>
        <dbReference type="Pfam" id="PF03572"/>
    </source>
</evidence>
<dbReference type="STRING" id="416016.SAMN05443547_2163"/>
<accession>A0A1M7ZYA1</accession>
<dbReference type="InterPro" id="IPR029045">
    <property type="entry name" value="ClpP/crotonase-like_dom_sf"/>
</dbReference>
<dbReference type="SUPFAM" id="SSF52096">
    <property type="entry name" value="ClpP/crotonase"/>
    <property type="match status" value="1"/>
</dbReference>
<dbReference type="EMBL" id="FRYK01000004">
    <property type="protein sequence ID" value="SHO73790.1"/>
    <property type="molecule type" value="Genomic_DNA"/>
</dbReference>